<dbReference type="EMBL" id="VSWC01000016">
    <property type="protein sequence ID" value="KAA1112053.1"/>
    <property type="molecule type" value="Genomic_DNA"/>
</dbReference>
<accession>A0A5B0QGF8</accession>
<evidence type="ECO:0000313" key="1">
    <source>
        <dbReference type="EMBL" id="KAA1112053.1"/>
    </source>
</evidence>
<keyword evidence="2" id="KW-1185">Reference proteome</keyword>
<reference evidence="1 2" key="1">
    <citation type="submission" date="2019-05" db="EMBL/GenBank/DDBJ databases">
        <title>Emergence of the Ug99 lineage of the wheat stem rust pathogen through somatic hybridization.</title>
        <authorList>
            <person name="Li F."/>
            <person name="Upadhyaya N.M."/>
            <person name="Sperschneider J."/>
            <person name="Matny O."/>
            <person name="Nguyen-Phuc H."/>
            <person name="Mago R."/>
            <person name="Raley C."/>
            <person name="Miller M.E."/>
            <person name="Silverstein K.A.T."/>
            <person name="Henningsen E."/>
            <person name="Hirsch C.D."/>
            <person name="Visser B."/>
            <person name="Pretorius Z.A."/>
            <person name="Steffenson B.J."/>
            <person name="Schwessinger B."/>
            <person name="Dodds P.N."/>
            <person name="Figueroa M."/>
        </authorList>
    </citation>
    <scope>NUCLEOTIDE SEQUENCE [LARGE SCALE GENOMIC DNA]</scope>
    <source>
        <strain evidence="1">21-0</strain>
    </source>
</reference>
<comment type="caution">
    <text evidence="1">The sequence shown here is derived from an EMBL/GenBank/DDBJ whole genome shotgun (WGS) entry which is preliminary data.</text>
</comment>
<dbReference type="AlphaFoldDB" id="A0A5B0QGF8"/>
<organism evidence="1 2">
    <name type="scientific">Puccinia graminis f. sp. tritici</name>
    <dbReference type="NCBI Taxonomy" id="56615"/>
    <lineage>
        <taxon>Eukaryota</taxon>
        <taxon>Fungi</taxon>
        <taxon>Dikarya</taxon>
        <taxon>Basidiomycota</taxon>
        <taxon>Pucciniomycotina</taxon>
        <taxon>Pucciniomycetes</taxon>
        <taxon>Pucciniales</taxon>
        <taxon>Pucciniaceae</taxon>
        <taxon>Puccinia</taxon>
    </lineage>
</organism>
<proteinExistence type="predicted"/>
<name>A0A5B0QGF8_PUCGR</name>
<evidence type="ECO:0000313" key="2">
    <source>
        <dbReference type="Proteomes" id="UP000324748"/>
    </source>
</evidence>
<sequence>MTPPTVKILKAILLITLRLNNTAHQLELYLLSLHQMSAIDPTCADRFATASVISGYCGGGFPGKSNFSVNHFMKLNMKTSAPASPRKAGHRRPVSFS</sequence>
<gene>
    <name evidence="1" type="ORF">PGT21_021214</name>
</gene>
<protein>
    <submittedName>
        <fullName evidence="1">Uncharacterized protein</fullName>
    </submittedName>
</protein>
<dbReference type="Proteomes" id="UP000324748">
    <property type="component" value="Unassembled WGS sequence"/>
</dbReference>